<evidence type="ECO:0000313" key="12">
    <source>
        <dbReference type="Proteomes" id="UP000078284"/>
    </source>
</evidence>
<dbReference type="PANTHER" id="PTHR48085:SF6">
    <property type="entry name" value="INACTIVE CADMIUM_ZINC-TRANSPORTING ATPASE HMA3-RELATED"/>
    <property type="match status" value="1"/>
</dbReference>
<dbReference type="InterPro" id="IPR023298">
    <property type="entry name" value="ATPase_P-typ_TM_dom_sf"/>
</dbReference>
<dbReference type="SMR" id="A0A178V5P2"/>
<dbReference type="InterPro" id="IPR008250">
    <property type="entry name" value="ATPase_P-typ_transduc_dom_A_sf"/>
</dbReference>
<dbReference type="GO" id="GO:0016020">
    <property type="term" value="C:membrane"/>
    <property type="evidence" value="ECO:0007669"/>
    <property type="project" value="UniProtKB-SubCell"/>
</dbReference>
<keyword evidence="3 8" id="KW-0812">Transmembrane</keyword>
<dbReference type="InterPro" id="IPR044492">
    <property type="entry name" value="P_typ_ATPase_HD_dom"/>
</dbReference>
<dbReference type="SUPFAM" id="SSF81665">
    <property type="entry name" value="Calcium ATPase, transmembrane domain M"/>
    <property type="match status" value="1"/>
</dbReference>
<dbReference type="PRINTS" id="PR00119">
    <property type="entry name" value="CATATPASE"/>
</dbReference>
<dbReference type="GO" id="GO:0019829">
    <property type="term" value="F:ATPase-coupled monoatomic cation transmembrane transporter activity"/>
    <property type="evidence" value="ECO:0007669"/>
    <property type="project" value="InterPro"/>
</dbReference>
<dbReference type="InterPro" id="IPR059000">
    <property type="entry name" value="ATPase_P-type_domA"/>
</dbReference>
<organism evidence="11 12">
    <name type="scientific">Arabidopsis thaliana</name>
    <name type="common">Mouse-ear cress</name>
    <dbReference type="NCBI Taxonomy" id="3702"/>
    <lineage>
        <taxon>Eukaryota</taxon>
        <taxon>Viridiplantae</taxon>
        <taxon>Streptophyta</taxon>
        <taxon>Embryophyta</taxon>
        <taxon>Tracheophyta</taxon>
        <taxon>Spermatophyta</taxon>
        <taxon>Magnoliopsida</taxon>
        <taxon>eudicotyledons</taxon>
        <taxon>Gunneridae</taxon>
        <taxon>Pentapetalae</taxon>
        <taxon>rosids</taxon>
        <taxon>malvids</taxon>
        <taxon>Brassicales</taxon>
        <taxon>Brassicaceae</taxon>
        <taxon>Camelineae</taxon>
        <taxon>Arabidopsis</taxon>
    </lineage>
</organism>
<proteinExistence type="inferred from homology"/>
<feature type="transmembrane region" description="Helical" evidence="8">
    <location>
        <begin position="119"/>
        <end position="137"/>
    </location>
</feature>
<dbReference type="Gene3D" id="3.40.1110.10">
    <property type="entry name" value="Calcium-transporting ATPase, cytoplasmic domain N"/>
    <property type="match status" value="1"/>
</dbReference>
<dbReference type="InterPro" id="IPR036163">
    <property type="entry name" value="HMA_dom_sf"/>
</dbReference>
<evidence type="ECO:0000256" key="3">
    <source>
        <dbReference type="ARBA" id="ARBA00022692"/>
    </source>
</evidence>
<dbReference type="Gene3D" id="3.40.50.1000">
    <property type="entry name" value="HAD superfamily/HAD-like"/>
    <property type="match status" value="1"/>
</dbReference>
<dbReference type="InterPro" id="IPR051014">
    <property type="entry name" value="Cation_Transport_ATPase_IB"/>
</dbReference>
<dbReference type="InterPro" id="IPR023214">
    <property type="entry name" value="HAD_sf"/>
</dbReference>
<dbReference type="InterPro" id="IPR023299">
    <property type="entry name" value="ATPase_P-typ_cyto_dom_N"/>
</dbReference>
<evidence type="ECO:0000256" key="9">
    <source>
        <dbReference type="SAM" id="MobiDB-lite"/>
    </source>
</evidence>
<evidence type="ECO:0000259" key="10">
    <source>
        <dbReference type="PROSITE" id="PS50846"/>
    </source>
</evidence>
<protein>
    <submittedName>
        <fullName evidence="11">HMA3</fullName>
    </submittedName>
</protein>
<feature type="transmembrane region" description="Helical" evidence="8">
    <location>
        <begin position="314"/>
        <end position="335"/>
    </location>
</feature>
<accession>A0A178V5P2</accession>
<dbReference type="GO" id="GO:0046872">
    <property type="term" value="F:metal ion binding"/>
    <property type="evidence" value="ECO:0007669"/>
    <property type="project" value="UniProtKB-KW"/>
</dbReference>
<dbReference type="Proteomes" id="UP000078284">
    <property type="component" value="Chromosome 4"/>
</dbReference>
<evidence type="ECO:0000256" key="7">
    <source>
        <dbReference type="ARBA" id="ARBA00023136"/>
    </source>
</evidence>
<evidence type="ECO:0000256" key="4">
    <source>
        <dbReference type="ARBA" id="ARBA00022723"/>
    </source>
</evidence>
<dbReference type="NCBIfam" id="TIGR01525">
    <property type="entry name" value="ATPase-IB_hvy"/>
    <property type="match status" value="1"/>
</dbReference>
<keyword evidence="6 8" id="KW-1133">Transmembrane helix</keyword>
<feature type="transmembrane region" description="Helical" evidence="8">
    <location>
        <begin position="96"/>
        <end position="113"/>
    </location>
</feature>
<dbReference type="PANTHER" id="PTHR48085">
    <property type="entry name" value="CADMIUM/ZINC-TRANSPORTING ATPASE HMA2-RELATED"/>
    <property type="match status" value="1"/>
</dbReference>
<comment type="subcellular location">
    <subcellularLocation>
        <location evidence="1">Membrane</location>
        <topology evidence="1">Multi-pass membrane protein</topology>
    </subcellularLocation>
</comment>
<dbReference type="CDD" id="cd00371">
    <property type="entry name" value="HMA"/>
    <property type="match status" value="1"/>
</dbReference>
<dbReference type="AlphaFoldDB" id="A0A178V5P2"/>
<dbReference type="PROSITE" id="PS50846">
    <property type="entry name" value="HMA_2"/>
    <property type="match status" value="1"/>
</dbReference>
<dbReference type="InterPro" id="IPR027256">
    <property type="entry name" value="P-typ_ATPase_IB"/>
</dbReference>
<dbReference type="GO" id="GO:0016887">
    <property type="term" value="F:ATP hydrolysis activity"/>
    <property type="evidence" value="ECO:0007669"/>
    <property type="project" value="InterPro"/>
</dbReference>
<feature type="region of interest" description="Disordered" evidence="9">
    <location>
        <begin position="739"/>
        <end position="760"/>
    </location>
</feature>
<dbReference type="Pfam" id="PF00122">
    <property type="entry name" value="E1-E2_ATPase"/>
    <property type="match status" value="1"/>
</dbReference>
<dbReference type="SUPFAM" id="SSF81653">
    <property type="entry name" value="Calcium ATPase, transduction domain A"/>
    <property type="match status" value="1"/>
</dbReference>
<dbReference type="ExpressionAtlas" id="A0A178V5P2">
    <property type="expression patterns" value="baseline and differential"/>
</dbReference>
<keyword evidence="8" id="KW-0547">Nucleotide-binding</keyword>
<dbReference type="FunFam" id="3.40.1110.10:FF:000043">
    <property type="entry name" value="Putative cadmium/zinc-transporting ATPase 3"/>
    <property type="match status" value="1"/>
</dbReference>
<feature type="domain" description="HMA" evidence="10">
    <location>
        <begin position="13"/>
        <end position="79"/>
    </location>
</feature>
<dbReference type="SFLD" id="SFLDF00027">
    <property type="entry name" value="p-type_atpase"/>
    <property type="match status" value="1"/>
</dbReference>
<comment type="similarity">
    <text evidence="2 8">Belongs to the cation transport ATPase (P-type) (TC 3.A.3) family. Type IB subfamily.</text>
</comment>
<dbReference type="InterPro" id="IPR036412">
    <property type="entry name" value="HAD-like_sf"/>
</dbReference>
<comment type="caution">
    <text evidence="11">The sequence shown here is derived from an EMBL/GenBank/DDBJ whole genome shotgun (WGS) entry which is preliminary data.</text>
</comment>
<dbReference type="GO" id="GO:0005524">
    <property type="term" value="F:ATP binding"/>
    <property type="evidence" value="ECO:0007669"/>
    <property type="project" value="UniProtKB-UniRule"/>
</dbReference>
<dbReference type="PROSITE" id="PS00154">
    <property type="entry name" value="ATPASE_E1_E2"/>
    <property type="match status" value="1"/>
</dbReference>
<dbReference type="InterPro" id="IPR018303">
    <property type="entry name" value="ATPase_P-typ_P_site"/>
</dbReference>
<feature type="transmembrane region" description="Helical" evidence="8">
    <location>
        <begin position="654"/>
        <end position="674"/>
    </location>
</feature>
<dbReference type="SUPFAM" id="SSF55008">
    <property type="entry name" value="HMA, heavy metal-associated domain"/>
    <property type="match status" value="1"/>
</dbReference>
<evidence type="ECO:0000256" key="8">
    <source>
        <dbReference type="RuleBase" id="RU362081"/>
    </source>
</evidence>
<sequence length="760" mass="81883">MAEGEESKKMNLQTSYFDVVGICCSSEVSIVGNVLRPLDGVKEFSVIVPSRTVIVVHDTFLISPLQIVKALNQARLEASVRPYGETSLKSQWPSPFAIVSGVLLVLSFFKYFYSPLEWLAIVAVVAGVFPILAKAVASVTRFRLDINALTLIAVIATLCMQDFTEAATIVFLFSVADWLESSAAHKASIVMSSLMSLAPRKAVIADTGLEVDVDEVGINTVVSVKAGESIPIDGVVVDGSCDVDEKTLTGESFPVSKQRESTVMAATINLNGYIKVKTTALARDCVVAKMTKLVEEAQKSQTKTQRFIDKCSRYYTPAVVVSAACFAVIPVLLKVQDLSHWFHLALVVLVSGCPCGLILSTPVATFCALTKAATSGFLIKTGDCLETLAKIKIVAFDKTGTITKAEFMVSDFRSLSPSINLHKLLYWVSSIECKSSHPMAAALIDYARSVSVEPKPDIVENFQNFPGEGVYGRIDGQDIDIGNKRIAQRAGCLTDNVPDIEATMKRGKTIGYIYMGAKLTGSFNLLDGCRYGVAQALKELKSLGIQTAMLTGDNQDAAMSTQEQLENALDIVHSELLPQDKARIIDDFKIQGPTMMVGDGLNDAPALAKADIGISMGISGSALATETGDIILMSNDIRKIPKGMRLAKRSHKKVIENVVLSVSIKGAIMVLGFVGYPLVWAAVLADAGTCLLVILNSMILLRDEREAVSTCYRSSTSSPVKLEEDEVEDLEVGLLQKSEETSKKSCCSGCCSGPKDNQQK</sequence>
<dbReference type="FunFam" id="3.30.70.100:FF:000022">
    <property type="entry name" value="Putative cadmium/zinc-transporting ATPase 3"/>
    <property type="match status" value="1"/>
</dbReference>
<keyword evidence="5" id="KW-1278">Translocase</keyword>
<evidence type="ECO:0000256" key="5">
    <source>
        <dbReference type="ARBA" id="ARBA00022967"/>
    </source>
</evidence>
<dbReference type="SFLD" id="SFLDG00002">
    <property type="entry name" value="C1.7:_P-type_atpase_like"/>
    <property type="match status" value="1"/>
</dbReference>
<dbReference type="NCBIfam" id="TIGR01494">
    <property type="entry name" value="ATPase_P-type"/>
    <property type="match status" value="1"/>
</dbReference>
<name>A0A178V5P2_ARATH</name>
<evidence type="ECO:0000313" key="11">
    <source>
        <dbReference type="EMBL" id="OAP01101.1"/>
    </source>
</evidence>
<evidence type="ECO:0000256" key="1">
    <source>
        <dbReference type="ARBA" id="ARBA00004141"/>
    </source>
</evidence>
<dbReference type="SUPFAM" id="SSF56784">
    <property type="entry name" value="HAD-like"/>
    <property type="match status" value="1"/>
</dbReference>
<feature type="transmembrane region" description="Helical" evidence="8">
    <location>
        <begin position="680"/>
        <end position="701"/>
    </location>
</feature>
<dbReference type="Gene3D" id="3.30.70.100">
    <property type="match status" value="1"/>
</dbReference>
<feature type="transmembrane region" description="Helical" evidence="8">
    <location>
        <begin position="341"/>
        <end position="369"/>
    </location>
</feature>
<dbReference type="InterPro" id="IPR001757">
    <property type="entry name" value="P_typ_ATPase"/>
</dbReference>
<dbReference type="PRINTS" id="PR00120">
    <property type="entry name" value="HATPASE"/>
</dbReference>
<dbReference type="Pfam" id="PF00702">
    <property type="entry name" value="Hydrolase"/>
    <property type="match status" value="1"/>
</dbReference>
<keyword evidence="8" id="KW-0067">ATP-binding</keyword>
<dbReference type="InterPro" id="IPR006121">
    <property type="entry name" value="HMA_dom"/>
</dbReference>
<evidence type="ECO:0000256" key="2">
    <source>
        <dbReference type="ARBA" id="ARBA00006024"/>
    </source>
</evidence>
<dbReference type="Gene3D" id="2.70.150.10">
    <property type="entry name" value="Calcium-transporting ATPase, cytoplasmic transduction domain A"/>
    <property type="match status" value="1"/>
</dbReference>
<dbReference type="PROSITE" id="PS01229">
    <property type="entry name" value="COF_2"/>
    <property type="match status" value="1"/>
</dbReference>
<dbReference type="EMBL" id="LUHQ01000004">
    <property type="protein sequence ID" value="OAP01101.1"/>
    <property type="molecule type" value="Genomic_DNA"/>
</dbReference>
<keyword evidence="7 8" id="KW-0472">Membrane</keyword>
<reference evidence="12" key="1">
    <citation type="journal article" date="2016" name="Proc. Natl. Acad. Sci. U.S.A.">
        <title>Chromosome-level assembly of Arabidopsis thaliana Ler reveals the extent of translocation and inversion polymorphisms.</title>
        <authorList>
            <person name="Zapata L."/>
            <person name="Ding J."/>
            <person name="Willing E.M."/>
            <person name="Hartwig B."/>
            <person name="Bezdan D."/>
            <person name="Jiao W.B."/>
            <person name="Patel V."/>
            <person name="Velikkakam James G."/>
            <person name="Koornneef M."/>
            <person name="Ossowski S."/>
            <person name="Schneeberger K."/>
        </authorList>
    </citation>
    <scope>NUCLEOTIDE SEQUENCE [LARGE SCALE GENOMIC DNA]</scope>
    <source>
        <strain evidence="12">cv. Landsberg erecta</strain>
    </source>
</reference>
<dbReference type="CDD" id="cd02079">
    <property type="entry name" value="P-type_ATPase_HM"/>
    <property type="match status" value="1"/>
</dbReference>
<keyword evidence="4 8" id="KW-0479">Metal-binding</keyword>
<dbReference type="SFLD" id="SFLDS00003">
    <property type="entry name" value="Haloacid_Dehalogenase"/>
    <property type="match status" value="1"/>
</dbReference>
<gene>
    <name evidence="11" type="ordered locus">AXX17_At4g34550</name>
</gene>
<dbReference type="FunFam" id="2.70.150.10:FF:000002">
    <property type="entry name" value="Copper-transporting ATPase 1, putative"/>
    <property type="match status" value="1"/>
</dbReference>
<evidence type="ECO:0000256" key="6">
    <source>
        <dbReference type="ARBA" id="ARBA00022989"/>
    </source>
</evidence>